<dbReference type="AlphaFoldDB" id="A9NYJ9"/>
<protein>
    <submittedName>
        <fullName evidence="1">Uncharacterized protein</fullName>
    </submittedName>
</protein>
<organism evidence="1">
    <name type="scientific">Picea sitchensis</name>
    <name type="common">Sitka spruce</name>
    <name type="synonym">Pinus sitchensis</name>
    <dbReference type="NCBI Taxonomy" id="3332"/>
    <lineage>
        <taxon>Eukaryota</taxon>
        <taxon>Viridiplantae</taxon>
        <taxon>Streptophyta</taxon>
        <taxon>Embryophyta</taxon>
        <taxon>Tracheophyta</taxon>
        <taxon>Spermatophyta</taxon>
        <taxon>Pinopsida</taxon>
        <taxon>Pinidae</taxon>
        <taxon>Conifers I</taxon>
        <taxon>Pinales</taxon>
        <taxon>Pinaceae</taxon>
        <taxon>Picea</taxon>
    </lineage>
</organism>
<name>A9NYJ9_PICSI</name>
<sequence length="41" mass="4794">MDILTLLYLNKVPFKKDKKLSYLLMSIDVVSIQGYIQQGIY</sequence>
<reference evidence="1" key="1">
    <citation type="journal article" date="2008" name="BMC Genomics">
        <title>A conifer genomics resource of 200,000 spruce (Picea spp.) ESTs and 6,464 high-quality, sequence-finished full-length cDNAs for Sitka spruce (Picea sitchensis).</title>
        <authorList>
            <person name="Ralph S.G."/>
            <person name="Chun H.J."/>
            <person name="Kolosova N."/>
            <person name="Cooper D."/>
            <person name="Oddy C."/>
            <person name="Ritland C.E."/>
            <person name="Kirkpatrick R."/>
            <person name="Moore R."/>
            <person name="Barber S."/>
            <person name="Holt R.A."/>
            <person name="Jones S.J."/>
            <person name="Marra M.A."/>
            <person name="Douglas C.J."/>
            <person name="Ritland K."/>
            <person name="Bohlmann J."/>
        </authorList>
    </citation>
    <scope>NUCLEOTIDE SEQUENCE</scope>
    <source>
        <tissue evidence="1">Green portion of the leader tissue</tissue>
    </source>
</reference>
<accession>A9NYJ9</accession>
<evidence type="ECO:0000313" key="1">
    <source>
        <dbReference type="EMBL" id="ABK25710.1"/>
    </source>
</evidence>
<dbReference type="EMBL" id="EF086449">
    <property type="protein sequence ID" value="ABK25710.1"/>
    <property type="molecule type" value="mRNA"/>
</dbReference>
<proteinExistence type="evidence at transcript level"/>